<evidence type="ECO:0000256" key="3">
    <source>
        <dbReference type="ARBA" id="ARBA00022519"/>
    </source>
</evidence>
<evidence type="ECO:0000259" key="11">
    <source>
        <dbReference type="PROSITE" id="PS51779"/>
    </source>
</evidence>
<dbReference type="RefSeq" id="WP_119374733.1">
    <property type="nucleotide sequence ID" value="NZ_QWFX01000005.1"/>
</dbReference>
<sequence length="289" mass="31096">MPQVKGRKQPQKAAARGRKQPPPPPEPEYDRVDASSVVFGLVMVLAVIVAGAALIGGSLAKVGDRVDAALDGMAGATGFAVEDVKVVGLEGHPTLQGMVKRMSEIEPGENMFRADPHAIRRRVVETGQVTNARVYRLWPNQILIHASPAEPVALWHNGEAWKVVDSLGRTVEGLDPKDHPSLLRLSGAEAPDGVQALLRALSRNQDIVPEVSYAQRVSARRWDVKLRSGLTIQLPADAKIDRAAAELAALDARAELTDREITRVDLRVPGRAYLKPKRNAGPGSAPAES</sequence>
<dbReference type="PANTHER" id="PTHR35851">
    <property type="entry name" value="CELL DIVISION PROTEIN FTSQ"/>
    <property type="match status" value="1"/>
</dbReference>
<dbReference type="GO" id="GO:0032153">
    <property type="term" value="C:cell division site"/>
    <property type="evidence" value="ECO:0007669"/>
    <property type="project" value="UniProtKB-UniRule"/>
</dbReference>
<gene>
    <name evidence="9" type="primary">ftsQ</name>
    <name evidence="12" type="ORF">D1223_02015</name>
</gene>
<feature type="compositionally biased region" description="Basic residues" evidence="10">
    <location>
        <begin position="1"/>
        <end position="19"/>
    </location>
</feature>
<dbReference type="GO" id="GO:0090529">
    <property type="term" value="P:cell septum assembly"/>
    <property type="evidence" value="ECO:0007669"/>
    <property type="project" value="InterPro"/>
</dbReference>
<evidence type="ECO:0000313" key="12">
    <source>
        <dbReference type="EMBL" id="RIJ32652.1"/>
    </source>
</evidence>
<dbReference type="Pfam" id="PF03799">
    <property type="entry name" value="FtsQ_DivIB_C"/>
    <property type="match status" value="1"/>
</dbReference>
<dbReference type="EMBL" id="QWFX01000005">
    <property type="protein sequence ID" value="RIJ32652.1"/>
    <property type="molecule type" value="Genomic_DNA"/>
</dbReference>
<evidence type="ECO:0000256" key="10">
    <source>
        <dbReference type="SAM" id="MobiDB-lite"/>
    </source>
</evidence>
<dbReference type="Proteomes" id="UP000266385">
    <property type="component" value="Unassembled WGS sequence"/>
</dbReference>
<dbReference type="OrthoDB" id="9783091at2"/>
<dbReference type="InterPro" id="IPR005548">
    <property type="entry name" value="Cell_div_FtsQ/DivIB_C"/>
</dbReference>
<dbReference type="InterPro" id="IPR034746">
    <property type="entry name" value="POTRA"/>
</dbReference>
<reference evidence="12 13" key="1">
    <citation type="submission" date="2018-08" db="EMBL/GenBank/DDBJ databases">
        <title>Henriciella mobilis sp. nov., isolated from seawater.</title>
        <authorList>
            <person name="Cheng H."/>
            <person name="Wu Y.-H."/>
            <person name="Xu X.-W."/>
            <person name="Guo L.-L."/>
        </authorList>
    </citation>
    <scope>NUCLEOTIDE SEQUENCE [LARGE SCALE GENOMIC DNA]</scope>
    <source>
        <strain evidence="12 13">JN25</strain>
    </source>
</reference>
<evidence type="ECO:0000256" key="2">
    <source>
        <dbReference type="ARBA" id="ARBA00022475"/>
    </source>
</evidence>
<comment type="function">
    <text evidence="9">Essential cell division protein.</text>
</comment>
<organism evidence="12 13">
    <name type="scientific">Henriciella mobilis</name>
    <dbReference type="NCBI Taxonomy" id="2305467"/>
    <lineage>
        <taxon>Bacteria</taxon>
        <taxon>Pseudomonadati</taxon>
        <taxon>Pseudomonadota</taxon>
        <taxon>Alphaproteobacteria</taxon>
        <taxon>Hyphomonadales</taxon>
        <taxon>Hyphomonadaceae</taxon>
        <taxon>Henriciella</taxon>
    </lineage>
</organism>
<keyword evidence="8 9" id="KW-0131">Cell cycle</keyword>
<dbReference type="InterPro" id="IPR026579">
    <property type="entry name" value="FtsQ"/>
</dbReference>
<dbReference type="InterPro" id="IPR013685">
    <property type="entry name" value="POTRA_FtsQ_type"/>
</dbReference>
<keyword evidence="13" id="KW-1185">Reference proteome</keyword>
<evidence type="ECO:0000256" key="9">
    <source>
        <dbReference type="HAMAP-Rule" id="MF_00911"/>
    </source>
</evidence>
<name>A0A399RS09_9PROT</name>
<keyword evidence="7 9" id="KW-0472">Membrane</keyword>
<feature type="domain" description="POTRA" evidence="11">
    <location>
        <begin position="79"/>
        <end position="149"/>
    </location>
</feature>
<keyword evidence="5 9" id="KW-0812">Transmembrane</keyword>
<evidence type="ECO:0000256" key="7">
    <source>
        <dbReference type="ARBA" id="ARBA00023136"/>
    </source>
</evidence>
<dbReference type="GO" id="GO:0043093">
    <property type="term" value="P:FtsZ-dependent cytokinesis"/>
    <property type="evidence" value="ECO:0007669"/>
    <property type="project" value="UniProtKB-UniRule"/>
</dbReference>
<keyword evidence="3 9" id="KW-0997">Cell inner membrane</keyword>
<dbReference type="InterPro" id="IPR045335">
    <property type="entry name" value="FtsQ_C_sf"/>
</dbReference>
<feature type="transmembrane region" description="Helical" evidence="9">
    <location>
        <begin position="34"/>
        <end position="55"/>
    </location>
</feature>
<dbReference type="PANTHER" id="PTHR35851:SF1">
    <property type="entry name" value="CELL DIVISION PROTEIN FTSQ"/>
    <property type="match status" value="1"/>
</dbReference>
<evidence type="ECO:0000313" key="13">
    <source>
        <dbReference type="Proteomes" id="UP000266385"/>
    </source>
</evidence>
<dbReference type="HAMAP" id="MF_00911">
    <property type="entry name" value="FtsQ_subfam"/>
    <property type="match status" value="1"/>
</dbReference>
<keyword evidence="6 9" id="KW-1133">Transmembrane helix</keyword>
<evidence type="ECO:0000256" key="5">
    <source>
        <dbReference type="ARBA" id="ARBA00022692"/>
    </source>
</evidence>
<evidence type="ECO:0000256" key="6">
    <source>
        <dbReference type="ARBA" id="ARBA00022989"/>
    </source>
</evidence>
<comment type="subcellular location">
    <subcellularLocation>
        <location evidence="9">Cell inner membrane</location>
        <topology evidence="9">Single-pass type II membrane protein</topology>
    </subcellularLocation>
    <subcellularLocation>
        <location evidence="1">Membrane</location>
    </subcellularLocation>
    <text evidence="9">Localizes to the division septum.</text>
</comment>
<proteinExistence type="inferred from homology"/>
<dbReference type="Gene3D" id="3.10.20.310">
    <property type="entry name" value="membrane protein fhac"/>
    <property type="match status" value="1"/>
</dbReference>
<accession>A0A399RS09</accession>
<evidence type="ECO:0000256" key="8">
    <source>
        <dbReference type="ARBA" id="ARBA00023306"/>
    </source>
</evidence>
<dbReference type="PROSITE" id="PS51779">
    <property type="entry name" value="POTRA"/>
    <property type="match status" value="1"/>
</dbReference>
<evidence type="ECO:0000256" key="4">
    <source>
        <dbReference type="ARBA" id="ARBA00022618"/>
    </source>
</evidence>
<comment type="similarity">
    <text evidence="9">Belongs to the FtsQ/DivIB family. FtsQ subfamily.</text>
</comment>
<keyword evidence="2 9" id="KW-1003">Cell membrane</keyword>
<dbReference type="GO" id="GO:0005886">
    <property type="term" value="C:plasma membrane"/>
    <property type="evidence" value="ECO:0007669"/>
    <property type="project" value="UniProtKB-SubCell"/>
</dbReference>
<dbReference type="Gene3D" id="3.40.50.11690">
    <property type="entry name" value="Cell division protein FtsQ/DivIB"/>
    <property type="match status" value="1"/>
</dbReference>
<dbReference type="AlphaFoldDB" id="A0A399RS09"/>
<feature type="region of interest" description="Disordered" evidence="10">
    <location>
        <begin position="1"/>
        <end position="31"/>
    </location>
</feature>
<comment type="caution">
    <text evidence="12">The sequence shown here is derived from an EMBL/GenBank/DDBJ whole genome shotgun (WGS) entry which is preliminary data.</text>
</comment>
<evidence type="ECO:0000256" key="1">
    <source>
        <dbReference type="ARBA" id="ARBA00004370"/>
    </source>
</evidence>
<protein>
    <recommendedName>
        <fullName evidence="9">Cell division protein FtsQ</fullName>
    </recommendedName>
</protein>
<dbReference type="Pfam" id="PF08478">
    <property type="entry name" value="POTRA_1"/>
    <property type="match status" value="1"/>
</dbReference>
<keyword evidence="4 9" id="KW-0132">Cell division</keyword>